<dbReference type="OrthoDB" id="443153at2"/>
<sequence length="171" mass="19567">MKRQRLYITVLSISLILFSIPLTQKITWGQTNLNAQIEQLIQDSKQQARQGESAKAIETLQQLLTIVQQENNQELQAWSWLGLGFNHSQIQEYPQALESYKQALTIYQDINNLSGVATSLSNMGNVYVNMGKAADAINYYQQALKIYTEIEDDSGIERTQNNINELNERLR</sequence>
<evidence type="ECO:0000256" key="1">
    <source>
        <dbReference type="PROSITE-ProRule" id="PRU00339"/>
    </source>
</evidence>
<protein>
    <submittedName>
        <fullName evidence="2">Uncharacterized protein</fullName>
    </submittedName>
</protein>
<gene>
    <name evidence="2" type="ORF">CY0110_03614</name>
</gene>
<dbReference type="EMBL" id="AAXW01000003">
    <property type="protein sequence ID" value="EAZ93125.1"/>
    <property type="molecule type" value="Genomic_DNA"/>
</dbReference>
<dbReference type="PANTHER" id="PTHR10098:SF108">
    <property type="entry name" value="TETRATRICOPEPTIDE REPEAT PROTEIN 28"/>
    <property type="match status" value="1"/>
</dbReference>
<evidence type="ECO:0000313" key="3">
    <source>
        <dbReference type="Proteomes" id="UP000003781"/>
    </source>
</evidence>
<dbReference type="AlphaFoldDB" id="A3IKD6"/>
<dbReference type="InterPro" id="IPR011990">
    <property type="entry name" value="TPR-like_helical_dom_sf"/>
</dbReference>
<dbReference type="RefSeq" id="WP_008273796.1">
    <property type="nucleotide sequence ID" value="NZ_AAXW01000003.1"/>
</dbReference>
<feature type="repeat" description="TPR" evidence="1">
    <location>
        <begin position="77"/>
        <end position="110"/>
    </location>
</feature>
<dbReference type="InterPro" id="IPR019734">
    <property type="entry name" value="TPR_rpt"/>
</dbReference>
<keyword evidence="1" id="KW-0802">TPR repeat</keyword>
<organism evidence="2 3">
    <name type="scientific">Crocosphaera chwakensis CCY0110</name>
    <dbReference type="NCBI Taxonomy" id="391612"/>
    <lineage>
        <taxon>Bacteria</taxon>
        <taxon>Bacillati</taxon>
        <taxon>Cyanobacteriota</taxon>
        <taxon>Cyanophyceae</taxon>
        <taxon>Oscillatoriophycideae</taxon>
        <taxon>Chroococcales</taxon>
        <taxon>Aphanothecaceae</taxon>
        <taxon>Crocosphaera</taxon>
        <taxon>Crocosphaera chwakensis</taxon>
    </lineage>
</organism>
<evidence type="ECO:0000313" key="2">
    <source>
        <dbReference type="EMBL" id="EAZ93125.1"/>
    </source>
</evidence>
<dbReference type="SUPFAM" id="SSF48452">
    <property type="entry name" value="TPR-like"/>
    <property type="match status" value="1"/>
</dbReference>
<dbReference type="Proteomes" id="UP000003781">
    <property type="component" value="Unassembled WGS sequence"/>
</dbReference>
<proteinExistence type="predicted"/>
<dbReference type="Gene3D" id="1.25.40.10">
    <property type="entry name" value="Tetratricopeptide repeat domain"/>
    <property type="match status" value="1"/>
</dbReference>
<reference evidence="2 3" key="1">
    <citation type="submission" date="2007-03" db="EMBL/GenBank/DDBJ databases">
        <authorList>
            <person name="Stal L."/>
            <person name="Ferriera S."/>
            <person name="Johnson J."/>
            <person name="Kravitz S."/>
            <person name="Beeson K."/>
            <person name="Sutton G."/>
            <person name="Rogers Y.-H."/>
            <person name="Friedman R."/>
            <person name="Frazier M."/>
            <person name="Venter J.C."/>
        </authorList>
    </citation>
    <scope>NUCLEOTIDE SEQUENCE [LARGE SCALE GENOMIC DNA]</scope>
    <source>
        <strain evidence="2 3">CCY0110</strain>
    </source>
</reference>
<dbReference type="Pfam" id="PF13424">
    <property type="entry name" value="TPR_12"/>
    <property type="match status" value="1"/>
</dbReference>
<name>A3IKD6_9CHRO</name>
<dbReference type="PROSITE" id="PS50005">
    <property type="entry name" value="TPR"/>
    <property type="match status" value="2"/>
</dbReference>
<comment type="caution">
    <text evidence="2">The sequence shown here is derived from an EMBL/GenBank/DDBJ whole genome shotgun (WGS) entry which is preliminary data.</text>
</comment>
<dbReference type="PANTHER" id="PTHR10098">
    <property type="entry name" value="RAPSYN-RELATED"/>
    <property type="match status" value="1"/>
</dbReference>
<dbReference type="Pfam" id="PF13374">
    <property type="entry name" value="TPR_10"/>
    <property type="match status" value="1"/>
</dbReference>
<keyword evidence="3" id="KW-1185">Reference proteome</keyword>
<accession>A3IKD6</accession>
<dbReference type="eggNOG" id="COG0457">
    <property type="taxonomic scope" value="Bacteria"/>
</dbReference>
<dbReference type="PROSITE" id="PS50293">
    <property type="entry name" value="TPR_REGION"/>
    <property type="match status" value="1"/>
</dbReference>
<feature type="repeat" description="TPR" evidence="1">
    <location>
        <begin position="117"/>
        <end position="150"/>
    </location>
</feature>
<dbReference type="SMART" id="SM00028">
    <property type="entry name" value="TPR"/>
    <property type="match status" value="2"/>
</dbReference>